<accession>A0A1J0KTN5</accession>
<feature type="transmembrane region" description="Helical" evidence="9">
    <location>
        <begin position="80"/>
        <end position="102"/>
    </location>
</feature>
<evidence type="ECO:0000256" key="4">
    <source>
        <dbReference type="ARBA" id="ARBA00022496"/>
    </source>
</evidence>
<keyword evidence="6" id="KW-0406">Ion transport</keyword>
<dbReference type="RefSeq" id="WP_071664090.1">
    <property type="nucleotide sequence ID" value="NZ_CP009654.1"/>
</dbReference>
<dbReference type="Gene3D" id="1.20.1510.10">
    <property type="entry name" value="Cation efflux protein transmembrane domain"/>
    <property type="match status" value="1"/>
</dbReference>
<dbReference type="OrthoDB" id="268546at2"/>
<dbReference type="Proteomes" id="UP000182521">
    <property type="component" value="Chromosome"/>
</dbReference>
<evidence type="ECO:0000256" key="8">
    <source>
        <dbReference type="ARBA" id="ARBA00023136"/>
    </source>
</evidence>
<evidence type="ECO:0000256" key="6">
    <source>
        <dbReference type="ARBA" id="ARBA00022906"/>
    </source>
</evidence>
<dbReference type="SUPFAM" id="SSF161111">
    <property type="entry name" value="Cation efflux protein transmembrane domain-like"/>
    <property type="match status" value="1"/>
</dbReference>
<dbReference type="PANTHER" id="PTHR43840:SF15">
    <property type="entry name" value="MITOCHONDRIAL METAL TRANSPORTER 1-RELATED"/>
    <property type="match status" value="1"/>
</dbReference>
<dbReference type="GO" id="GO:0015093">
    <property type="term" value="F:ferrous iron transmembrane transporter activity"/>
    <property type="evidence" value="ECO:0007669"/>
    <property type="project" value="TreeGrafter"/>
</dbReference>
<keyword evidence="4" id="KW-0408">Iron</keyword>
<dbReference type="STRING" id="1542390.KX01_1176"/>
<evidence type="ECO:0000313" key="12">
    <source>
        <dbReference type="Proteomes" id="UP000182521"/>
    </source>
</evidence>
<dbReference type="GO" id="GO:0015086">
    <property type="term" value="F:cadmium ion transmembrane transporter activity"/>
    <property type="evidence" value="ECO:0007669"/>
    <property type="project" value="TreeGrafter"/>
</dbReference>
<organism evidence="11 12">
    <name type="scientific">Francisella frigiditurris</name>
    <dbReference type="NCBI Taxonomy" id="1542390"/>
    <lineage>
        <taxon>Bacteria</taxon>
        <taxon>Pseudomonadati</taxon>
        <taxon>Pseudomonadota</taxon>
        <taxon>Gammaproteobacteria</taxon>
        <taxon>Thiotrichales</taxon>
        <taxon>Francisellaceae</taxon>
        <taxon>Francisella</taxon>
    </lineage>
</organism>
<keyword evidence="8 9" id="KW-0472">Membrane</keyword>
<dbReference type="KEGG" id="frc:KX01_1176"/>
<comment type="similarity">
    <text evidence="2">Belongs to the cation diffusion facilitator (CDF) transporter (TC 2.A.4) family. FieF subfamily.</text>
</comment>
<keyword evidence="4" id="KW-0410">Iron transport</keyword>
<comment type="subcellular location">
    <subcellularLocation>
        <location evidence="1">Membrane</location>
        <topology evidence="1">Multi-pass membrane protein</topology>
    </subcellularLocation>
</comment>
<evidence type="ECO:0000256" key="9">
    <source>
        <dbReference type="SAM" id="Phobius"/>
    </source>
</evidence>
<dbReference type="GO" id="GO:0015341">
    <property type="term" value="F:zinc efflux antiporter activity"/>
    <property type="evidence" value="ECO:0007669"/>
    <property type="project" value="TreeGrafter"/>
</dbReference>
<dbReference type="NCBIfam" id="TIGR01297">
    <property type="entry name" value="CDF"/>
    <property type="match status" value="1"/>
</dbReference>
<gene>
    <name evidence="11" type="ORF">KX01_1176</name>
</gene>
<dbReference type="InterPro" id="IPR050291">
    <property type="entry name" value="CDF_Transporter"/>
</dbReference>
<feature type="domain" description="Cation efflux protein transmembrane" evidence="10">
    <location>
        <begin position="13"/>
        <end position="213"/>
    </location>
</feature>
<dbReference type="InterPro" id="IPR002524">
    <property type="entry name" value="Cation_efflux"/>
</dbReference>
<sequence>MSSDNQLEEKTLKLNFGIAVVYAIFSIVIVYFAQSLTVLLDTGYSIITVLIYAFSIYVIKKINQPANDRYPYGYYRLEPVFILFESGFVLLMAISVILISIINMITHAIKPNYSFALLSEIVGTVLCIVMFIFVYKKSKVTGSRILAADAELWKADSLLGIGVTLAIFMGFILEYLGYHKLAIYVDPIIAICMGIFIMRNPIKLIIESYSHLLDVAPVEELETKIFHFAEEIAKKYSIAINQVKATQSGRFIFVDIHLQSDQVFEGKKLSQYKTELKKIYNKNFTYNEFKVYILL</sequence>
<evidence type="ECO:0000259" key="10">
    <source>
        <dbReference type="Pfam" id="PF01545"/>
    </source>
</evidence>
<evidence type="ECO:0000256" key="2">
    <source>
        <dbReference type="ARBA" id="ARBA00010212"/>
    </source>
</evidence>
<evidence type="ECO:0000313" key="11">
    <source>
        <dbReference type="EMBL" id="APC97014.1"/>
    </source>
</evidence>
<keyword evidence="6" id="KW-0862">Zinc</keyword>
<feature type="transmembrane region" description="Helical" evidence="9">
    <location>
        <begin position="181"/>
        <end position="198"/>
    </location>
</feature>
<proteinExistence type="inferred from homology"/>
<evidence type="ECO:0000256" key="3">
    <source>
        <dbReference type="ARBA" id="ARBA00022448"/>
    </source>
</evidence>
<keyword evidence="6" id="KW-0864">Zinc transport</keyword>
<dbReference type="EMBL" id="CP009654">
    <property type="protein sequence ID" value="APC97014.1"/>
    <property type="molecule type" value="Genomic_DNA"/>
</dbReference>
<feature type="transmembrane region" description="Helical" evidence="9">
    <location>
        <begin position="114"/>
        <end position="135"/>
    </location>
</feature>
<keyword evidence="3" id="KW-0813">Transport</keyword>
<evidence type="ECO:0000256" key="1">
    <source>
        <dbReference type="ARBA" id="ARBA00004141"/>
    </source>
</evidence>
<feature type="transmembrane region" description="Helical" evidence="9">
    <location>
        <begin position="38"/>
        <end position="59"/>
    </location>
</feature>
<keyword evidence="7 9" id="KW-1133">Transmembrane helix</keyword>
<feature type="transmembrane region" description="Helical" evidence="9">
    <location>
        <begin position="156"/>
        <end position="175"/>
    </location>
</feature>
<reference evidence="12" key="1">
    <citation type="submission" date="2014-10" db="EMBL/GenBank/DDBJ databases">
        <authorList>
            <person name="Kuske C.R."/>
            <person name="Challacombe J.F."/>
            <person name="Daligault H.E."/>
            <person name="Davenport K.W."/>
            <person name="Johnson S.L."/>
            <person name="Siddaramappa S."/>
            <person name="Petersen J.M."/>
        </authorList>
    </citation>
    <scope>NUCLEOTIDE SEQUENCE [LARGE SCALE GENOMIC DNA]</scope>
    <source>
        <strain evidence="12">CA97-1460</strain>
    </source>
</reference>
<dbReference type="GO" id="GO:0006882">
    <property type="term" value="P:intracellular zinc ion homeostasis"/>
    <property type="evidence" value="ECO:0007669"/>
    <property type="project" value="TreeGrafter"/>
</dbReference>
<dbReference type="InterPro" id="IPR027469">
    <property type="entry name" value="Cation_efflux_TMD_sf"/>
</dbReference>
<keyword evidence="5 9" id="KW-0812">Transmembrane</keyword>
<keyword evidence="12" id="KW-1185">Reference proteome</keyword>
<dbReference type="AlphaFoldDB" id="A0A1J0KTN5"/>
<protein>
    <submittedName>
        <fullName evidence="11">Cation diffusion facilitator transporter family protein</fullName>
    </submittedName>
</protein>
<dbReference type="GO" id="GO:0005886">
    <property type="term" value="C:plasma membrane"/>
    <property type="evidence" value="ECO:0007669"/>
    <property type="project" value="TreeGrafter"/>
</dbReference>
<dbReference type="PANTHER" id="PTHR43840">
    <property type="entry name" value="MITOCHONDRIAL METAL TRANSPORTER 1-RELATED"/>
    <property type="match status" value="1"/>
</dbReference>
<dbReference type="InterPro" id="IPR058533">
    <property type="entry name" value="Cation_efflux_TM"/>
</dbReference>
<dbReference type="Pfam" id="PF01545">
    <property type="entry name" value="Cation_efflux"/>
    <property type="match status" value="1"/>
</dbReference>
<feature type="transmembrane region" description="Helical" evidence="9">
    <location>
        <begin position="12"/>
        <end position="32"/>
    </location>
</feature>
<name>A0A1J0KTN5_9GAMM</name>
<evidence type="ECO:0000256" key="5">
    <source>
        <dbReference type="ARBA" id="ARBA00022692"/>
    </source>
</evidence>
<evidence type="ECO:0000256" key="7">
    <source>
        <dbReference type="ARBA" id="ARBA00022989"/>
    </source>
</evidence>